<protein>
    <submittedName>
        <fullName evidence="2">Uncharacterized protein</fullName>
    </submittedName>
</protein>
<evidence type="ECO:0000256" key="1">
    <source>
        <dbReference type="SAM" id="MobiDB-lite"/>
    </source>
</evidence>
<accession>A0AAD9KE27</accession>
<gene>
    <name evidence="2" type="ORF">NP493_1203g01047</name>
</gene>
<organism evidence="2 3">
    <name type="scientific">Ridgeia piscesae</name>
    <name type="common">Tubeworm</name>
    <dbReference type="NCBI Taxonomy" id="27915"/>
    <lineage>
        <taxon>Eukaryota</taxon>
        <taxon>Metazoa</taxon>
        <taxon>Spiralia</taxon>
        <taxon>Lophotrochozoa</taxon>
        <taxon>Annelida</taxon>
        <taxon>Polychaeta</taxon>
        <taxon>Sedentaria</taxon>
        <taxon>Canalipalpata</taxon>
        <taxon>Sabellida</taxon>
        <taxon>Siboglinidae</taxon>
        <taxon>Ridgeia</taxon>
    </lineage>
</organism>
<evidence type="ECO:0000313" key="2">
    <source>
        <dbReference type="EMBL" id="KAK2169035.1"/>
    </source>
</evidence>
<keyword evidence="3" id="KW-1185">Reference proteome</keyword>
<dbReference type="Proteomes" id="UP001209878">
    <property type="component" value="Unassembled WGS sequence"/>
</dbReference>
<evidence type="ECO:0000313" key="3">
    <source>
        <dbReference type="Proteomes" id="UP001209878"/>
    </source>
</evidence>
<proteinExistence type="predicted"/>
<sequence length="441" mass="49657">MSPPVDHHHPCHEDEQKLLFDGDEFPCGGFRSGKANNSVLLRASLRPAPKCRCGDKSQALRGWCTSDNHSLSRKSGGRERCNKQTNCAATGTTTTTDSREAPFQYHEDTSRYIQIYRKQRVAALADDDAIDSSNHVASSMAFSWPFLATCYKNSEWPHKRKLTKIRPVRRQNTKLGAISNRKTVPVKECNVLEGLPKKTFLLCAEHMAITSDALSKSKVMSGYSRDSDNTDRKQTSRSNDTDRSSVYLELDDDVNSQRGAPKNTTSLVPILDTMLPKMITGKPLEPVQLGVYGSELFLSDEGDASVKKKKKRREPKQPCCLQQHYMDLSLPKLKQNWSGAQPLEAKVSMRRRRKRHILRVACLPTTAYMATSAFDDADVSLPYLKHGRSNTEYRLSKSCNTDTNDLKRSVVLAKLRTSENLTVKENMGHISKCELFTSYNM</sequence>
<dbReference type="EMBL" id="JAODUO010001201">
    <property type="protein sequence ID" value="KAK2169035.1"/>
    <property type="molecule type" value="Genomic_DNA"/>
</dbReference>
<feature type="compositionally biased region" description="Basic and acidic residues" evidence="1">
    <location>
        <begin position="225"/>
        <end position="243"/>
    </location>
</feature>
<dbReference type="AlphaFoldDB" id="A0AAD9KE27"/>
<name>A0AAD9KE27_RIDPI</name>
<feature type="region of interest" description="Disordered" evidence="1">
    <location>
        <begin position="219"/>
        <end position="264"/>
    </location>
</feature>
<reference evidence="2" key="1">
    <citation type="journal article" date="2023" name="Mol. Biol. Evol.">
        <title>Third-Generation Sequencing Reveals the Adaptive Role of the Epigenome in Three Deep-Sea Polychaetes.</title>
        <authorList>
            <person name="Perez M."/>
            <person name="Aroh O."/>
            <person name="Sun Y."/>
            <person name="Lan Y."/>
            <person name="Juniper S.K."/>
            <person name="Young C.R."/>
            <person name="Angers B."/>
            <person name="Qian P.Y."/>
        </authorList>
    </citation>
    <scope>NUCLEOTIDE SEQUENCE</scope>
    <source>
        <strain evidence="2">R07B-5</strain>
    </source>
</reference>
<comment type="caution">
    <text evidence="2">The sequence shown here is derived from an EMBL/GenBank/DDBJ whole genome shotgun (WGS) entry which is preliminary data.</text>
</comment>